<evidence type="ECO:0000256" key="1">
    <source>
        <dbReference type="SAM" id="Coils"/>
    </source>
</evidence>
<dbReference type="PANTHER" id="PTHR34452">
    <property type="entry name" value="MYOSIN HEAVY CHAIN-RELATED PROTEIN"/>
    <property type="match status" value="1"/>
</dbReference>
<evidence type="ECO:0000313" key="5">
    <source>
        <dbReference type="Proteomes" id="UP001634393"/>
    </source>
</evidence>
<feature type="coiled-coil region" evidence="1">
    <location>
        <begin position="284"/>
        <end position="311"/>
    </location>
</feature>
<feature type="region of interest" description="Disordered" evidence="2">
    <location>
        <begin position="200"/>
        <end position="226"/>
    </location>
</feature>
<feature type="coiled-coil region" evidence="1">
    <location>
        <begin position="441"/>
        <end position="688"/>
    </location>
</feature>
<reference evidence="4 5" key="1">
    <citation type="submission" date="2024-12" db="EMBL/GenBank/DDBJ databases">
        <title>The unique morphological basis and parallel evolutionary history of personate flowers in Penstemon.</title>
        <authorList>
            <person name="Depatie T.H."/>
            <person name="Wessinger C.A."/>
        </authorList>
    </citation>
    <scope>NUCLEOTIDE SEQUENCE [LARGE SCALE GENOMIC DNA]</scope>
    <source>
        <strain evidence="4">WTNN_2</strain>
        <tissue evidence="4">Leaf</tissue>
    </source>
</reference>
<protein>
    <recommendedName>
        <fullName evidence="3">C2 NT-type domain-containing protein</fullName>
    </recommendedName>
</protein>
<gene>
    <name evidence="4" type="ORF">ACJIZ3_008248</name>
</gene>
<feature type="domain" description="C2 NT-type" evidence="3">
    <location>
        <begin position="6"/>
        <end position="141"/>
    </location>
</feature>
<dbReference type="EMBL" id="JBJXBP010000004">
    <property type="protein sequence ID" value="KAL3833512.1"/>
    <property type="molecule type" value="Genomic_DNA"/>
</dbReference>
<feature type="region of interest" description="Disordered" evidence="2">
    <location>
        <begin position="910"/>
        <end position="930"/>
    </location>
</feature>
<comment type="caution">
    <text evidence="4">The sequence shown here is derived from an EMBL/GenBank/DDBJ whole genome shotgun (WGS) entry which is preliminary data.</text>
</comment>
<proteinExistence type="predicted"/>
<feature type="compositionally biased region" description="Low complexity" evidence="2">
    <location>
        <begin position="203"/>
        <end position="219"/>
    </location>
</feature>
<evidence type="ECO:0000256" key="2">
    <source>
        <dbReference type="SAM" id="MobiDB-lite"/>
    </source>
</evidence>
<feature type="coiled-coil region" evidence="1">
    <location>
        <begin position="364"/>
        <end position="391"/>
    </location>
</feature>
<dbReference type="AlphaFoldDB" id="A0ABD3TAW8"/>
<evidence type="ECO:0000313" key="4">
    <source>
        <dbReference type="EMBL" id="KAL3833512.1"/>
    </source>
</evidence>
<feature type="coiled-coil region" evidence="1">
    <location>
        <begin position="934"/>
        <end position="1068"/>
    </location>
</feature>
<name>A0ABD3TAW8_9LAMI</name>
<dbReference type="InterPro" id="IPR019448">
    <property type="entry name" value="NT-C2"/>
</dbReference>
<keyword evidence="1" id="KW-0175">Coiled coil</keyword>
<sequence length="1072" mass="123289">MFKSARWRSEKNKFKVVFKLQFHAAQLTQVGADALMVFIVPADTGKATVKSEKATIRDGSCFWENPVYETVKFNRDQKSGKIHERMYNFVVGTGSSKAGFTGEASIDFSIYAEATKVCLASLPLKNSKTEALLHVSIQRINDSTDQRDVEESENAKVITKDHSLRTQLGYTDINGTIKSNSTEDVPLSKNFPQITELNVNRRGSSGSDLTMSSSESSSGVEIPWEPPMKNEPAELLSSLKPQAQKPEWEWLGNSAIEASMNYSSSTPRETFLSQNSEEASDIMIEKLKTEIAALSRQAEMSEVELQTLRKQIVKESKRGNDLFKEVVGLKEERDALKGECEKRKTLAKSKSNMYFEGGDSQAIIEELRQELNHAKELNTNLQIQLQKTQESNSELILAVRDLDEMLELKNQEILNIANGSLTKVEMLQEVDPMFQQGDDNDDEEQRELEELVKEHKDAKEAYLLEQQIIDLRNEIEIYKRDKDELEMQMEQLALDYEIMKQENHDMSNKMEQSELQEQLKLQYECSSSYTANELESQIENLENELKKRSREFSDSLVTISELQSQIENLENELKKRSREFSDSLATVSELESHIENLEAELKKRSREFSDSLDTINELENQIVNLENELKKGSKEFSDSLATISELEAHVKNLEEELDKQAQGFEADLEALTCSKVEQEQRAIRAEETLRKTRWQNANTAERLQEEFKRLSVQMTSTFEANEKLAGKALTEANELRFQKIHLEEMLRKTSGECESIKDHYEETQRVLSDEISMLKDEIETLIAKNKIILEDKETLKNELGQTKVSIKEMELLVEQGNDERLELESSIMVLKNGDEESRKELNQLRCLLEEKELKIGNLQSELESIQSRYTELKHSLLNDEPEKEKLKKQVIQLKSDLKKREDALHSMEKKINDGSGRGVTSKTGKPLPRGSKEVANMKERIKLLEGQIKLKEAALETSANTFMEKEKDLHNKIEELERRLEVLIQNSDHYCENEVKKFASIVENRDNCLREAERDYKNETAFLKERNKAMEEELMDMQERYSEISLKFAEVEGERQQLVMKVRNLKNANKSS</sequence>
<dbReference type="Proteomes" id="UP001634393">
    <property type="component" value="Unassembled WGS sequence"/>
</dbReference>
<evidence type="ECO:0000259" key="3">
    <source>
        <dbReference type="PROSITE" id="PS51840"/>
    </source>
</evidence>
<dbReference type="Gene3D" id="1.10.287.1490">
    <property type="match status" value="2"/>
</dbReference>
<organism evidence="4 5">
    <name type="scientific">Penstemon smallii</name>
    <dbReference type="NCBI Taxonomy" id="265156"/>
    <lineage>
        <taxon>Eukaryota</taxon>
        <taxon>Viridiplantae</taxon>
        <taxon>Streptophyta</taxon>
        <taxon>Embryophyta</taxon>
        <taxon>Tracheophyta</taxon>
        <taxon>Spermatophyta</taxon>
        <taxon>Magnoliopsida</taxon>
        <taxon>eudicotyledons</taxon>
        <taxon>Gunneridae</taxon>
        <taxon>Pentapetalae</taxon>
        <taxon>asterids</taxon>
        <taxon>lamiids</taxon>
        <taxon>Lamiales</taxon>
        <taxon>Plantaginaceae</taxon>
        <taxon>Cheloneae</taxon>
        <taxon>Penstemon</taxon>
    </lineage>
</organism>
<dbReference type="PROSITE" id="PS51840">
    <property type="entry name" value="C2_NT"/>
    <property type="match status" value="1"/>
</dbReference>
<accession>A0ABD3TAW8</accession>
<dbReference type="Pfam" id="PF10358">
    <property type="entry name" value="NT-C2"/>
    <property type="match status" value="1"/>
</dbReference>
<dbReference type="PANTHER" id="PTHR34452:SF7">
    <property type="entry name" value="MYOSIN HEAVY CHAIN-RELATED PROTEIN"/>
    <property type="match status" value="1"/>
</dbReference>
<keyword evidence="5" id="KW-1185">Reference proteome</keyword>
<feature type="coiled-coil region" evidence="1">
    <location>
        <begin position="834"/>
        <end position="910"/>
    </location>
</feature>